<comment type="caution">
    <text evidence="1">The sequence shown here is derived from an EMBL/GenBank/DDBJ whole genome shotgun (WGS) entry which is preliminary data.</text>
</comment>
<organism evidence="1 2">
    <name type="scientific">Flavobacterium rhizophilum</name>
    <dbReference type="NCBI Taxonomy" id="3163296"/>
    <lineage>
        <taxon>Bacteria</taxon>
        <taxon>Pseudomonadati</taxon>
        <taxon>Bacteroidota</taxon>
        <taxon>Flavobacteriia</taxon>
        <taxon>Flavobacteriales</taxon>
        <taxon>Flavobacteriaceae</taxon>
        <taxon>Flavobacterium</taxon>
    </lineage>
</organism>
<gene>
    <name evidence="1" type="ORF">ABS768_01495</name>
</gene>
<reference evidence="1 2" key="1">
    <citation type="submission" date="2024-06" db="EMBL/GenBank/DDBJ databases">
        <authorList>
            <person name="Kaempfer P."/>
            <person name="Viver T."/>
        </authorList>
    </citation>
    <scope>NUCLEOTIDE SEQUENCE [LARGE SCALE GENOMIC DNA]</scope>
    <source>
        <strain evidence="1 2">ST-75</strain>
    </source>
</reference>
<sequence length="66" mass="7308">MGVEVVLFTENLTNWENRLTYQLPVHGQGTGINIPLSAFQNSQGESFNGGKVRSIVFYVISLYTAT</sequence>
<evidence type="ECO:0000313" key="2">
    <source>
        <dbReference type="Proteomes" id="UP001629059"/>
    </source>
</evidence>
<keyword evidence="2" id="KW-1185">Reference proteome</keyword>
<name>A0ABW8Y7G6_9FLAO</name>
<dbReference type="EMBL" id="JBELQB010000001">
    <property type="protein sequence ID" value="MFL9836151.1"/>
    <property type="molecule type" value="Genomic_DNA"/>
</dbReference>
<dbReference type="RefSeq" id="WP_408073161.1">
    <property type="nucleotide sequence ID" value="NZ_JBELQB010000001.1"/>
</dbReference>
<accession>A0ABW8Y7G6</accession>
<proteinExistence type="predicted"/>
<dbReference type="Proteomes" id="UP001629059">
    <property type="component" value="Unassembled WGS sequence"/>
</dbReference>
<protein>
    <submittedName>
        <fullName evidence="1">Uncharacterized protein</fullName>
    </submittedName>
</protein>
<evidence type="ECO:0000313" key="1">
    <source>
        <dbReference type="EMBL" id="MFL9836151.1"/>
    </source>
</evidence>